<dbReference type="Proteomes" id="UP000789366">
    <property type="component" value="Unassembled WGS sequence"/>
</dbReference>
<feature type="non-terminal residue" evidence="1">
    <location>
        <position position="1"/>
    </location>
</feature>
<keyword evidence="2" id="KW-1185">Reference proteome</keyword>
<name>A0ACA9MW64_9GLOM</name>
<comment type="caution">
    <text evidence="1">The sequence shown here is derived from an EMBL/GenBank/DDBJ whole genome shotgun (WGS) entry which is preliminary data.</text>
</comment>
<evidence type="ECO:0000313" key="2">
    <source>
        <dbReference type="Proteomes" id="UP000789366"/>
    </source>
</evidence>
<proteinExistence type="predicted"/>
<protein>
    <submittedName>
        <fullName evidence="1">10106_t:CDS:1</fullName>
    </submittedName>
</protein>
<evidence type="ECO:0000313" key="1">
    <source>
        <dbReference type="EMBL" id="CAG8613749.1"/>
    </source>
</evidence>
<dbReference type="EMBL" id="CAJVPW010010284">
    <property type="protein sequence ID" value="CAG8613749.1"/>
    <property type="molecule type" value="Genomic_DNA"/>
</dbReference>
<gene>
    <name evidence="1" type="ORF">SPELUC_LOCUS7596</name>
</gene>
<sequence length="116" mass="13186">KAEEGNSDGLLILNDPKEPANAKEEVPNIGIEVEKDDPKALGWYSKKENPAGLNNEQIRMDYQRLTDIRPTAEGTNENKESEAPNRKMLIVDFELVRFIYDNSTVLDISNNVIRRN</sequence>
<accession>A0ACA9MW64</accession>
<organism evidence="1 2">
    <name type="scientific">Cetraspora pellucida</name>
    <dbReference type="NCBI Taxonomy" id="1433469"/>
    <lineage>
        <taxon>Eukaryota</taxon>
        <taxon>Fungi</taxon>
        <taxon>Fungi incertae sedis</taxon>
        <taxon>Mucoromycota</taxon>
        <taxon>Glomeromycotina</taxon>
        <taxon>Glomeromycetes</taxon>
        <taxon>Diversisporales</taxon>
        <taxon>Gigasporaceae</taxon>
        <taxon>Cetraspora</taxon>
    </lineage>
</organism>
<reference evidence="1" key="1">
    <citation type="submission" date="2021-06" db="EMBL/GenBank/DDBJ databases">
        <authorList>
            <person name="Kallberg Y."/>
            <person name="Tangrot J."/>
            <person name="Rosling A."/>
        </authorList>
    </citation>
    <scope>NUCLEOTIDE SEQUENCE</scope>
    <source>
        <strain evidence="1">28 12/20/2015</strain>
    </source>
</reference>